<protein>
    <submittedName>
        <fullName evidence="3">Uncharacterized protein</fullName>
    </submittedName>
</protein>
<dbReference type="AlphaFoldDB" id="A0A1J4JYE4"/>
<dbReference type="RefSeq" id="XP_068355684.1">
    <property type="nucleotide sequence ID" value="XM_068507257.1"/>
</dbReference>
<feature type="region of interest" description="Disordered" evidence="2">
    <location>
        <begin position="1"/>
        <end position="25"/>
    </location>
</feature>
<dbReference type="PANTHER" id="PTHR23084">
    <property type="entry name" value="PHOSPHATIDYLINOSITOL-4-PHOSPHATE 5-KINASE RELATED"/>
    <property type="match status" value="1"/>
</dbReference>
<keyword evidence="1" id="KW-0677">Repeat</keyword>
<dbReference type="EMBL" id="MLAK01000862">
    <property type="protein sequence ID" value="OHT02548.1"/>
    <property type="molecule type" value="Genomic_DNA"/>
</dbReference>
<evidence type="ECO:0000313" key="4">
    <source>
        <dbReference type="Proteomes" id="UP000179807"/>
    </source>
</evidence>
<keyword evidence="4" id="KW-1185">Reference proteome</keyword>
<dbReference type="PANTHER" id="PTHR23084:SF263">
    <property type="entry name" value="MORN REPEAT-CONTAINING PROTEIN 1"/>
    <property type="match status" value="1"/>
</dbReference>
<organism evidence="3 4">
    <name type="scientific">Tritrichomonas foetus</name>
    <dbReference type="NCBI Taxonomy" id="1144522"/>
    <lineage>
        <taxon>Eukaryota</taxon>
        <taxon>Metamonada</taxon>
        <taxon>Parabasalia</taxon>
        <taxon>Tritrichomonadida</taxon>
        <taxon>Tritrichomonadidae</taxon>
        <taxon>Tritrichomonas</taxon>
    </lineage>
</organism>
<dbReference type="GeneID" id="94841961"/>
<dbReference type="SUPFAM" id="SSF82185">
    <property type="entry name" value="Histone H3 K4-specific methyltransferase SET7/9 N-terminal domain"/>
    <property type="match status" value="1"/>
</dbReference>
<dbReference type="Proteomes" id="UP000179807">
    <property type="component" value="Unassembled WGS sequence"/>
</dbReference>
<sequence>MNKKTTAPAAPPKRGGKNEVVEEEPLPESGCDIFNAANGGRYEGEWKRFDGVIKRHGHGVYSTEEIVYEGDFSEDVFHGDGVLKFTDGMCYQGQFKNGRINGEGEMLFLDGSRYKGQWRNGRMHGIGTYFTIDNQQWTGTWCHGMSSCPIFPQMIPEVNEEEEEEEMQDYPM</sequence>
<evidence type="ECO:0000256" key="1">
    <source>
        <dbReference type="ARBA" id="ARBA00022737"/>
    </source>
</evidence>
<gene>
    <name evidence="3" type="ORF">TRFO_30276</name>
</gene>
<dbReference type="VEuPathDB" id="TrichDB:TRFO_30276"/>
<dbReference type="InterPro" id="IPR003409">
    <property type="entry name" value="MORN"/>
</dbReference>
<comment type="caution">
    <text evidence="3">The sequence shown here is derived from an EMBL/GenBank/DDBJ whole genome shotgun (WGS) entry which is preliminary data.</text>
</comment>
<reference evidence="3" key="1">
    <citation type="submission" date="2016-10" db="EMBL/GenBank/DDBJ databases">
        <authorList>
            <person name="Benchimol M."/>
            <person name="Almeida L.G."/>
            <person name="Vasconcelos A.T."/>
            <person name="Perreira-Neves A."/>
            <person name="Rosa I.A."/>
            <person name="Tasca T."/>
            <person name="Bogo M.R."/>
            <person name="de Souza W."/>
        </authorList>
    </citation>
    <scope>NUCLEOTIDE SEQUENCE [LARGE SCALE GENOMIC DNA]</scope>
    <source>
        <strain evidence="3">K</strain>
    </source>
</reference>
<dbReference type="SMART" id="SM00698">
    <property type="entry name" value="MORN"/>
    <property type="match status" value="4"/>
</dbReference>
<dbReference type="Pfam" id="PF02493">
    <property type="entry name" value="MORN"/>
    <property type="match status" value="4"/>
</dbReference>
<accession>A0A1J4JYE4</accession>
<dbReference type="OrthoDB" id="437960at2759"/>
<name>A0A1J4JYE4_9EUKA</name>
<evidence type="ECO:0000256" key="2">
    <source>
        <dbReference type="SAM" id="MobiDB-lite"/>
    </source>
</evidence>
<evidence type="ECO:0000313" key="3">
    <source>
        <dbReference type="EMBL" id="OHT02548.1"/>
    </source>
</evidence>
<proteinExistence type="predicted"/>
<dbReference type="Gene3D" id="2.20.110.10">
    <property type="entry name" value="Histone H3 K4-specific methyltransferase SET7/9 N-terminal domain"/>
    <property type="match status" value="1"/>
</dbReference>